<evidence type="ECO:0000313" key="1">
    <source>
        <dbReference type="EMBL" id="GEM50575.1"/>
    </source>
</evidence>
<name>A0A511NCP4_9FLAO</name>
<accession>A0A511NCP4</accession>
<dbReference type="Proteomes" id="UP000321245">
    <property type="component" value="Unassembled WGS sequence"/>
</dbReference>
<keyword evidence="2" id="KW-1185">Reference proteome</keyword>
<evidence type="ECO:0008006" key="3">
    <source>
        <dbReference type="Google" id="ProtNLM"/>
    </source>
</evidence>
<dbReference type="STRING" id="1218108.GCA_000382425_00365"/>
<dbReference type="AlphaFoldDB" id="A0A511NCP4"/>
<dbReference type="InterPro" id="IPR023393">
    <property type="entry name" value="START-like_dom_sf"/>
</dbReference>
<dbReference type="GeneID" id="84651760"/>
<reference evidence="1 2" key="1">
    <citation type="submission" date="2019-07" db="EMBL/GenBank/DDBJ databases">
        <title>Whole genome shotgun sequence of Empedobacter brevis NBRC 14943.</title>
        <authorList>
            <person name="Hosoyama A."/>
            <person name="Uohara A."/>
            <person name="Ohji S."/>
            <person name="Ichikawa N."/>
        </authorList>
    </citation>
    <scope>NUCLEOTIDE SEQUENCE [LARGE SCALE GENOMIC DNA]</scope>
    <source>
        <strain evidence="1 2">NBRC 14943</strain>
    </source>
</reference>
<protein>
    <recommendedName>
        <fullName evidence="3">SRPBCC domain-containing protein</fullName>
    </recommendedName>
</protein>
<dbReference type="RefSeq" id="WP_019973869.1">
    <property type="nucleotide sequence ID" value="NZ_BJXC01000001.1"/>
</dbReference>
<dbReference type="EMBL" id="BJXC01000001">
    <property type="protein sequence ID" value="GEM50575.1"/>
    <property type="molecule type" value="Genomic_DNA"/>
</dbReference>
<comment type="caution">
    <text evidence="1">The sequence shown here is derived from an EMBL/GenBank/DDBJ whole genome shotgun (WGS) entry which is preliminary data.</text>
</comment>
<evidence type="ECO:0000313" key="2">
    <source>
        <dbReference type="Proteomes" id="UP000321245"/>
    </source>
</evidence>
<dbReference type="SUPFAM" id="SSF55961">
    <property type="entry name" value="Bet v1-like"/>
    <property type="match status" value="1"/>
</dbReference>
<organism evidence="1 2">
    <name type="scientific">Empedobacter brevis NBRC 14943 = ATCC 43319</name>
    <dbReference type="NCBI Taxonomy" id="1218108"/>
    <lineage>
        <taxon>Bacteria</taxon>
        <taxon>Pseudomonadati</taxon>
        <taxon>Bacteroidota</taxon>
        <taxon>Flavobacteriia</taxon>
        <taxon>Flavobacteriales</taxon>
        <taxon>Weeksellaceae</taxon>
        <taxon>Empedobacter</taxon>
    </lineage>
</organism>
<proteinExistence type="predicted"/>
<gene>
    <name evidence="1" type="ORF">EB1_03650</name>
</gene>
<dbReference type="OrthoDB" id="2355173at2"/>
<dbReference type="Gene3D" id="3.30.530.20">
    <property type="match status" value="1"/>
</dbReference>
<sequence>MKKLSFTEIIYAQPKYVHKVMLAPDSYRIWTKPFSETSDYKGDWSEGSTVYFTSENEHGTSGIISEIEENKIGESIKMRHIGMLKNGREIYEGPEIDSWKNAEESYKFDNVEGHTRLTCSVQIDENIDSETEMRHMWLNALRSLKEICED</sequence>